<evidence type="ECO:0000256" key="4">
    <source>
        <dbReference type="ARBA" id="ARBA00022490"/>
    </source>
</evidence>
<dbReference type="FunCoup" id="A8PYL2">
    <property type="interactions" value="537"/>
</dbReference>
<dbReference type="CDD" id="cd11368">
    <property type="entry name" value="RNase_PH_RRP45"/>
    <property type="match status" value="1"/>
</dbReference>
<dbReference type="Pfam" id="PF01138">
    <property type="entry name" value="RNase_PH"/>
    <property type="match status" value="1"/>
</dbReference>
<dbReference type="InterPro" id="IPR050590">
    <property type="entry name" value="Exosome_comp_Rrp42_subfam"/>
</dbReference>
<dbReference type="PANTHER" id="PTHR11097:SF14">
    <property type="entry name" value="EXOSOME COMPLEX COMPONENT RRP45"/>
    <property type="match status" value="1"/>
</dbReference>
<dbReference type="GO" id="GO:0034476">
    <property type="term" value="P:U5 snRNA 3'-end processing"/>
    <property type="evidence" value="ECO:0007669"/>
    <property type="project" value="TreeGrafter"/>
</dbReference>
<dbReference type="AlphaFoldDB" id="A8PYL2"/>
<dbReference type="InterPro" id="IPR015847">
    <property type="entry name" value="ExoRNase_PH_dom2"/>
</dbReference>
<dbReference type="OrthoDB" id="10264038at2759"/>
<dbReference type="InterPro" id="IPR027408">
    <property type="entry name" value="PNPase/RNase_PH_dom_sf"/>
</dbReference>
<evidence type="ECO:0000313" key="10">
    <source>
        <dbReference type="Proteomes" id="UP000008837"/>
    </source>
</evidence>
<dbReference type="GO" id="GO:0034475">
    <property type="term" value="P:U4 snRNA 3'-end processing"/>
    <property type="evidence" value="ECO:0007669"/>
    <property type="project" value="TreeGrafter"/>
</dbReference>
<dbReference type="GO" id="GO:0000467">
    <property type="term" value="P:exonucleolytic trimming to generate mature 3'-end of 5.8S rRNA from tricistronic rRNA transcript (SSU-rRNA, 5.8S rRNA, LSU-rRNA)"/>
    <property type="evidence" value="ECO:0007669"/>
    <property type="project" value="TreeGrafter"/>
</dbReference>
<dbReference type="GO" id="GO:0016075">
    <property type="term" value="P:rRNA catabolic process"/>
    <property type="evidence" value="ECO:0007669"/>
    <property type="project" value="TreeGrafter"/>
</dbReference>
<dbReference type="GeneID" id="5855807"/>
<dbReference type="KEGG" id="mgl:MGL_1683"/>
<dbReference type="RefSeq" id="XP_001731500.1">
    <property type="nucleotide sequence ID" value="XM_001731448.1"/>
</dbReference>
<evidence type="ECO:0000256" key="5">
    <source>
        <dbReference type="ARBA" id="ARBA00022884"/>
    </source>
</evidence>
<keyword evidence="10" id="KW-1185">Reference proteome</keyword>
<keyword evidence="4" id="KW-0963">Cytoplasm</keyword>
<keyword evidence="5" id="KW-0694">RNA-binding</keyword>
<evidence type="ECO:0000256" key="3">
    <source>
        <dbReference type="ARBA" id="ARBA00006678"/>
    </source>
</evidence>
<dbReference type="PANTHER" id="PTHR11097">
    <property type="entry name" value="EXOSOME COMPLEX EXONUCLEASE RIBOSOMAL RNA PROCESSING PROTEIN"/>
    <property type="match status" value="1"/>
</dbReference>
<comment type="caution">
    <text evidence="9">The sequence shown here is derived from an EMBL/GenBank/DDBJ whole genome shotgun (WGS) entry which is preliminary data.</text>
</comment>
<protein>
    <submittedName>
        <fullName evidence="9">Uncharacterized protein</fullName>
    </submittedName>
</protein>
<evidence type="ECO:0000256" key="1">
    <source>
        <dbReference type="ARBA" id="ARBA00004123"/>
    </source>
</evidence>
<dbReference type="EMBL" id="AAYY01000004">
    <property type="protein sequence ID" value="EDP44286.1"/>
    <property type="molecule type" value="Genomic_DNA"/>
</dbReference>
<dbReference type="Pfam" id="PF03725">
    <property type="entry name" value="RNase_PH_C"/>
    <property type="match status" value="1"/>
</dbReference>
<dbReference type="InterPro" id="IPR033100">
    <property type="entry name" value="Rrp45"/>
</dbReference>
<dbReference type="GO" id="GO:0000176">
    <property type="term" value="C:nuclear exosome (RNase complex)"/>
    <property type="evidence" value="ECO:0007669"/>
    <property type="project" value="UniProtKB-ARBA"/>
</dbReference>
<name>A8PYL2_MALGO</name>
<proteinExistence type="inferred from homology"/>
<comment type="subcellular location">
    <subcellularLocation>
        <location evidence="2">Cytoplasm</location>
    </subcellularLocation>
    <subcellularLocation>
        <location evidence="1">Nucleus</location>
    </subcellularLocation>
</comment>
<dbReference type="InterPro" id="IPR001247">
    <property type="entry name" value="ExoRNase_PH_dom1"/>
</dbReference>
<dbReference type="GO" id="GO:0071028">
    <property type="term" value="P:nuclear mRNA surveillance"/>
    <property type="evidence" value="ECO:0007669"/>
    <property type="project" value="TreeGrafter"/>
</dbReference>
<feature type="domain" description="Exoribonuclease phosphorolytic" evidence="8">
    <location>
        <begin position="255"/>
        <end position="304"/>
    </location>
</feature>
<evidence type="ECO:0000256" key="2">
    <source>
        <dbReference type="ARBA" id="ARBA00004496"/>
    </source>
</evidence>
<keyword evidence="6" id="KW-0539">Nucleus</keyword>
<dbReference type="GO" id="GO:0000177">
    <property type="term" value="C:cytoplasmic exosome (RNase complex)"/>
    <property type="evidence" value="ECO:0007669"/>
    <property type="project" value="TreeGrafter"/>
</dbReference>
<dbReference type="InParanoid" id="A8PYL2"/>
<dbReference type="OMA" id="GPQFENG"/>
<dbReference type="Gene3D" id="3.30.230.70">
    <property type="entry name" value="GHMP Kinase, N-terminal domain"/>
    <property type="match status" value="1"/>
</dbReference>
<evidence type="ECO:0000256" key="6">
    <source>
        <dbReference type="ARBA" id="ARBA00023242"/>
    </source>
</evidence>
<dbReference type="SUPFAM" id="SSF54211">
    <property type="entry name" value="Ribosomal protein S5 domain 2-like"/>
    <property type="match status" value="1"/>
</dbReference>
<gene>
    <name evidence="9" type="ORF">MGL_1683</name>
</gene>
<evidence type="ECO:0000259" key="8">
    <source>
        <dbReference type="Pfam" id="PF03725"/>
    </source>
</evidence>
<sequence>MPVGEVVQPSITEHDFVESALRTTALRPDGRRFFQSRPVQVNFSERLGWCQVQLGDTIAVASVEAALSEPRRDRPYEGLVQIHADISPMAGVEYDSGGMFGASESRERAALFERLLERAVRNTEAVDREALCVIAGKVVWCVSLTVHLLADQGASVDAAVLASMLALRQYRRPEVTVENGVVTVHSSDERVPVPLACHHVPLCVSYAVFLLEPKTEQEHALLQAQSLAVTARQQQQLAMQVDDAPANAIAVPVTLLDPSLLEKTLAHSTITFVMNAQREICVLDKAGGASLPFQTILALLDSAAARVQELSTLLESKLAEDASQRVVSVS</sequence>
<reference evidence="9 10" key="1">
    <citation type="journal article" date="2007" name="Proc. Natl. Acad. Sci. U.S.A.">
        <title>Dandruff-associated Malassezia genomes reveal convergent and divergent virulence traits shared with plant and human fungal pathogens.</title>
        <authorList>
            <person name="Xu J."/>
            <person name="Saunders C.W."/>
            <person name="Hu P."/>
            <person name="Grant R.A."/>
            <person name="Boekhout T."/>
            <person name="Kuramae E.E."/>
            <person name="Kronstad J.W."/>
            <person name="Deangelis Y.M."/>
            <person name="Reeder N.L."/>
            <person name="Johnstone K.R."/>
            <person name="Leland M."/>
            <person name="Fieno A.M."/>
            <person name="Begley W.M."/>
            <person name="Sun Y."/>
            <person name="Lacey M.P."/>
            <person name="Chaudhary T."/>
            <person name="Keough T."/>
            <person name="Chu L."/>
            <person name="Sears R."/>
            <person name="Yuan B."/>
            <person name="Dawson T.L.Jr."/>
        </authorList>
    </citation>
    <scope>NUCLEOTIDE SEQUENCE [LARGE SCALE GENOMIC DNA]</scope>
    <source>
        <strain evidence="10">ATCC MYA-4612 / CBS 7966</strain>
    </source>
</reference>
<dbReference type="InterPro" id="IPR020568">
    <property type="entry name" value="Ribosomal_Su5_D2-typ_SF"/>
</dbReference>
<dbReference type="Proteomes" id="UP000008837">
    <property type="component" value="Unassembled WGS sequence"/>
</dbReference>
<dbReference type="GO" id="GO:0071038">
    <property type="term" value="P:TRAMP-dependent tRNA surveillance pathway"/>
    <property type="evidence" value="ECO:0007669"/>
    <property type="project" value="TreeGrafter"/>
</dbReference>
<accession>A8PYL2</accession>
<feature type="domain" description="Exoribonuclease phosphorolytic" evidence="7">
    <location>
        <begin position="36"/>
        <end position="173"/>
    </location>
</feature>
<dbReference type="STRING" id="425265.A8PYL2"/>
<organism evidence="9 10">
    <name type="scientific">Malassezia globosa (strain ATCC MYA-4612 / CBS 7966)</name>
    <name type="common">Dandruff-associated fungus</name>
    <dbReference type="NCBI Taxonomy" id="425265"/>
    <lineage>
        <taxon>Eukaryota</taxon>
        <taxon>Fungi</taxon>
        <taxon>Dikarya</taxon>
        <taxon>Basidiomycota</taxon>
        <taxon>Ustilaginomycotina</taxon>
        <taxon>Malasseziomycetes</taxon>
        <taxon>Malasseziales</taxon>
        <taxon>Malasseziaceae</taxon>
        <taxon>Malassezia</taxon>
    </lineage>
</organism>
<comment type="similarity">
    <text evidence="3">Belongs to the RNase PH family.</text>
</comment>
<dbReference type="GO" id="GO:0071035">
    <property type="term" value="P:nuclear polyadenylation-dependent rRNA catabolic process"/>
    <property type="evidence" value="ECO:0007669"/>
    <property type="project" value="TreeGrafter"/>
</dbReference>
<dbReference type="SUPFAM" id="SSF55666">
    <property type="entry name" value="Ribonuclease PH domain 2-like"/>
    <property type="match status" value="1"/>
</dbReference>
<dbReference type="GO" id="GO:0035925">
    <property type="term" value="F:mRNA 3'-UTR AU-rich region binding"/>
    <property type="evidence" value="ECO:0007669"/>
    <property type="project" value="TreeGrafter"/>
</dbReference>
<dbReference type="GO" id="GO:0034473">
    <property type="term" value="P:U1 snRNA 3'-end processing"/>
    <property type="evidence" value="ECO:0007669"/>
    <property type="project" value="TreeGrafter"/>
</dbReference>
<dbReference type="VEuPathDB" id="FungiDB:MGL_1683"/>
<evidence type="ECO:0000313" key="9">
    <source>
        <dbReference type="EMBL" id="EDP44286.1"/>
    </source>
</evidence>
<dbReference type="InterPro" id="IPR036345">
    <property type="entry name" value="ExoRNase_PH_dom2_sf"/>
</dbReference>
<evidence type="ECO:0000259" key="7">
    <source>
        <dbReference type="Pfam" id="PF01138"/>
    </source>
</evidence>